<keyword evidence="3" id="KW-1185">Reference proteome</keyword>
<dbReference type="InterPro" id="IPR011008">
    <property type="entry name" value="Dimeric_a/b-barrel"/>
</dbReference>
<sequence length="148" mass="16870">MSAYHLAQLNIAWMKTPLESAEMADFVANLERINALAEGSPGYVWRLQDEAGDATAIRPFGDEVLVNMSLWQDVQSLGDYVYKSAHTEMLKRRREWFERVEQAHQVLWWVPAGHRPSVVEAAERLAHLREYGATVQAFTFRHAFAAPA</sequence>
<dbReference type="RefSeq" id="WP_092375243.1">
    <property type="nucleotide sequence ID" value="NZ_LT629797.1"/>
</dbReference>
<dbReference type="AlphaFoldDB" id="A0A1H2LD61"/>
<organism evidence="2 3">
    <name type="scientific">Pseudomonas sihuiensis</name>
    <dbReference type="NCBI Taxonomy" id="1274359"/>
    <lineage>
        <taxon>Bacteria</taxon>
        <taxon>Pseudomonadati</taxon>
        <taxon>Pseudomonadota</taxon>
        <taxon>Gammaproteobacteria</taxon>
        <taxon>Pseudomonadales</taxon>
        <taxon>Pseudomonadaceae</taxon>
        <taxon>Pseudomonas</taxon>
    </lineage>
</organism>
<evidence type="ECO:0000313" key="2">
    <source>
        <dbReference type="EMBL" id="SDU78782.1"/>
    </source>
</evidence>
<evidence type="ECO:0000259" key="1">
    <source>
        <dbReference type="Pfam" id="PF11695"/>
    </source>
</evidence>
<accession>A0A1H2LD61</accession>
<protein>
    <recommendedName>
        <fullName evidence="1">DUF3291 domain-containing protein</fullName>
    </recommendedName>
</protein>
<dbReference type="InterPro" id="IPR021708">
    <property type="entry name" value="DUF3291"/>
</dbReference>
<name>A0A1H2LD61_9PSED</name>
<dbReference type="Proteomes" id="UP000198675">
    <property type="component" value="Chromosome I"/>
</dbReference>
<gene>
    <name evidence="2" type="ORF">SAMN05216363_1178</name>
</gene>
<proteinExistence type="predicted"/>
<dbReference type="EMBL" id="LT629797">
    <property type="protein sequence ID" value="SDU78782.1"/>
    <property type="molecule type" value="Genomic_DNA"/>
</dbReference>
<evidence type="ECO:0000313" key="3">
    <source>
        <dbReference type="Proteomes" id="UP000198675"/>
    </source>
</evidence>
<dbReference type="Pfam" id="PF11695">
    <property type="entry name" value="DUF3291"/>
    <property type="match status" value="1"/>
</dbReference>
<feature type="domain" description="DUF3291" evidence="1">
    <location>
        <begin position="6"/>
        <end position="142"/>
    </location>
</feature>
<dbReference type="SUPFAM" id="SSF54909">
    <property type="entry name" value="Dimeric alpha+beta barrel"/>
    <property type="match status" value="1"/>
</dbReference>
<reference evidence="3" key="1">
    <citation type="submission" date="2016-10" db="EMBL/GenBank/DDBJ databases">
        <authorList>
            <person name="Varghese N."/>
            <person name="Submissions S."/>
        </authorList>
    </citation>
    <scope>NUCLEOTIDE SEQUENCE [LARGE SCALE GENOMIC DNA]</scope>
    <source>
        <strain evidence="3">KCTC 32246</strain>
    </source>
</reference>